<dbReference type="EMBL" id="JASVDY010000002">
    <property type="protein sequence ID" value="MDV2468641.1"/>
    <property type="molecule type" value="Genomic_DNA"/>
</dbReference>
<comment type="caution">
    <text evidence="1">The sequence shown here is derived from an EMBL/GenBank/DDBJ whole genome shotgun (WGS) entry which is preliminary data.</text>
</comment>
<sequence>MQNFSDQFLQYWAQFSAQTELGNHQSQQLSQLLLNAYTEPQRYYHTVQHIVECLELFHQVKDQLHDPVAVELAIWFHDVVYEPQASDNEEQSAKLMQKHCAGVVEKGKLEKVYQWIVATKAHQPSEDHDLNYLLDMDLAILGSAEPRFAEYERQIQQEYAWVEPELYKIKRAEVLQHFYQMRALYQTEYFQLLLEQTAKSNLSQAVW</sequence>
<dbReference type="PANTHER" id="PTHR21174">
    <property type="match status" value="1"/>
</dbReference>
<dbReference type="Proteomes" id="UP001278188">
    <property type="component" value="Unassembled WGS sequence"/>
</dbReference>
<organism evidence="1 2">
    <name type="scientific">Acinetobacter chinensis</name>
    <dbReference type="NCBI Taxonomy" id="2004650"/>
    <lineage>
        <taxon>Bacteria</taxon>
        <taxon>Pseudomonadati</taxon>
        <taxon>Pseudomonadota</taxon>
        <taxon>Gammaproteobacteria</taxon>
        <taxon>Moraxellales</taxon>
        <taxon>Moraxellaceae</taxon>
        <taxon>Acinetobacter</taxon>
    </lineage>
</organism>
<evidence type="ECO:0000313" key="2">
    <source>
        <dbReference type="Proteomes" id="UP001278188"/>
    </source>
</evidence>
<dbReference type="GO" id="GO:0016787">
    <property type="term" value="F:hydrolase activity"/>
    <property type="evidence" value="ECO:0007669"/>
    <property type="project" value="UniProtKB-KW"/>
</dbReference>
<dbReference type="InterPro" id="IPR009218">
    <property type="entry name" value="HD_phosphohydro"/>
</dbReference>
<protein>
    <submittedName>
        <fullName evidence="1">Metal-dependent hydrolase</fullName>
    </submittedName>
</protein>
<proteinExistence type="predicted"/>
<gene>
    <name evidence="1" type="ORF">QR674_06565</name>
</gene>
<dbReference type="RefSeq" id="WP_317082883.1">
    <property type="nucleotide sequence ID" value="NZ_JASVDY010000002.1"/>
</dbReference>
<name>A0ABU3WEN2_9GAMM</name>
<keyword evidence="2" id="KW-1185">Reference proteome</keyword>
<dbReference type="PIRSF" id="PIRSF035170">
    <property type="entry name" value="HD_phosphohydro"/>
    <property type="match status" value="1"/>
</dbReference>
<evidence type="ECO:0000313" key="1">
    <source>
        <dbReference type="EMBL" id="MDV2468641.1"/>
    </source>
</evidence>
<reference evidence="1 2" key="1">
    <citation type="submission" date="2023-06" db="EMBL/GenBank/DDBJ databases">
        <title>Genomic Analysis of Acinetobacter Strains Recovered from South Australian Aquatic Samples provides Insights into the Circulation of Antibiotic Resistance determinants in the Environment.</title>
        <authorList>
            <person name="Tobin L."/>
            <person name="Jarocki V.M."/>
            <person name="Kenyon J."/>
            <person name="Drigo B."/>
            <person name="Donner E."/>
            <person name="Djordjevic S.P."/>
            <person name="Hamidian M."/>
        </authorList>
    </citation>
    <scope>NUCLEOTIDE SEQUENCE [LARGE SCALE GENOMIC DNA]</scope>
    <source>
        <strain evidence="1 2">SAAc652</strain>
    </source>
</reference>
<dbReference type="Gene3D" id="1.10.3210.10">
    <property type="entry name" value="Hypothetical protein af1432"/>
    <property type="match status" value="1"/>
</dbReference>
<dbReference type="PANTHER" id="PTHR21174:SF0">
    <property type="entry name" value="HD PHOSPHOHYDROLASE FAMILY PROTEIN-RELATED"/>
    <property type="match status" value="1"/>
</dbReference>
<dbReference type="SUPFAM" id="SSF109604">
    <property type="entry name" value="HD-domain/PDEase-like"/>
    <property type="match status" value="1"/>
</dbReference>
<keyword evidence="1" id="KW-0378">Hydrolase</keyword>
<accession>A0ABU3WEN2</accession>